<dbReference type="KEGG" id="aqu:100640145"/>
<dbReference type="eggNOG" id="KOG1187">
    <property type="taxonomic scope" value="Eukaryota"/>
</dbReference>
<gene>
    <name evidence="7" type="primary">100640145</name>
</gene>
<feature type="compositionally biased region" description="Low complexity" evidence="5">
    <location>
        <begin position="326"/>
        <end position="359"/>
    </location>
</feature>
<feature type="region of interest" description="Disordered" evidence="5">
    <location>
        <begin position="135"/>
        <end position="174"/>
    </location>
</feature>
<feature type="binding site" evidence="4">
    <location>
        <position position="425"/>
    </location>
    <ligand>
        <name>ATP</name>
        <dbReference type="ChEBI" id="CHEBI:30616"/>
    </ligand>
</feature>
<dbReference type="GO" id="GO:0005524">
    <property type="term" value="F:ATP binding"/>
    <property type="evidence" value="ECO:0007669"/>
    <property type="project" value="UniProtKB-UniRule"/>
</dbReference>
<dbReference type="InParanoid" id="A0A1X7VUM2"/>
<feature type="compositionally biased region" description="Gly residues" evidence="5">
    <location>
        <begin position="148"/>
        <end position="157"/>
    </location>
</feature>
<accession>A0A1X7VUM2</accession>
<keyword evidence="3 4" id="KW-0067">ATP-binding</keyword>
<keyword evidence="8" id="KW-1185">Reference proteome</keyword>
<dbReference type="OrthoDB" id="4062651at2759"/>
<dbReference type="SMART" id="SM00220">
    <property type="entry name" value="S_TKc"/>
    <property type="match status" value="1"/>
</dbReference>
<dbReference type="EnsemblMetazoa" id="XM_003382600.3">
    <property type="protein sequence ID" value="XP_003382648.3"/>
    <property type="gene ID" value="LOC100640145"/>
</dbReference>
<dbReference type="AlphaFoldDB" id="A0A1X7VUM2"/>
<dbReference type="InterPro" id="IPR001245">
    <property type="entry name" value="Ser-Thr/Tyr_kinase_cat_dom"/>
</dbReference>
<dbReference type="PANTHER" id="PTHR27001">
    <property type="entry name" value="OS01G0253100 PROTEIN"/>
    <property type="match status" value="1"/>
</dbReference>
<keyword evidence="1" id="KW-0723">Serine/threonine-protein kinase</keyword>
<name>A0A1X7VUM2_AMPQE</name>
<dbReference type="GO" id="GO:0005886">
    <property type="term" value="C:plasma membrane"/>
    <property type="evidence" value="ECO:0007669"/>
    <property type="project" value="TreeGrafter"/>
</dbReference>
<keyword evidence="1" id="KW-0808">Transferase</keyword>
<feature type="domain" description="Protein kinase" evidence="6">
    <location>
        <begin position="396"/>
        <end position="688"/>
    </location>
</feature>
<dbReference type="SUPFAM" id="SSF56112">
    <property type="entry name" value="Protein kinase-like (PK-like)"/>
    <property type="match status" value="1"/>
</dbReference>
<proteinExistence type="predicted"/>
<dbReference type="InterPro" id="IPR011009">
    <property type="entry name" value="Kinase-like_dom_sf"/>
</dbReference>
<dbReference type="PROSITE" id="PS00107">
    <property type="entry name" value="PROTEIN_KINASE_ATP"/>
    <property type="match status" value="1"/>
</dbReference>
<dbReference type="PROSITE" id="PS00108">
    <property type="entry name" value="PROTEIN_KINASE_ST"/>
    <property type="match status" value="1"/>
</dbReference>
<dbReference type="InterPro" id="IPR017441">
    <property type="entry name" value="Protein_kinase_ATP_BS"/>
</dbReference>
<evidence type="ECO:0000256" key="1">
    <source>
        <dbReference type="ARBA" id="ARBA00022527"/>
    </source>
</evidence>
<dbReference type="Pfam" id="PF07714">
    <property type="entry name" value="PK_Tyr_Ser-Thr"/>
    <property type="match status" value="1"/>
</dbReference>
<evidence type="ECO:0000313" key="8">
    <source>
        <dbReference type="Proteomes" id="UP000007879"/>
    </source>
</evidence>
<feature type="region of interest" description="Disordered" evidence="5">
    <location>
        <begin position="218"/>
        <end position="289"/>
    </location>
</feature>
<dbReference type="PANTHER" id="PTHR27001:SF939">
    <property type="entry name" value="INTERLEUKIN 1 RECEPTOR ASSOCIATED KINASE 1"/>
    <property type="match status" value="1"/>
</dbReference>
<organism evidence="7">
    <name type="scientific">Amphimedon queenslandica</name>
    <name type="common">Sponge</name>
    <dbReference type="NCBI Taxonomy" id="400682"/>
    <lineage>
        <taxon>Eukaryota</taxon>
        <taxon>Metazoa</taxon>
        <taxon>Porifera</taxon>
        <taxon>Demospongiae</taxon>
        <taxon>Heteroscleromorpha</taxon>
        <taxon>Haplosclerida</taxon>
        <taxon>Niphatidae</taxon>
        <taxon>Amphimedon</taxon>
    </lineage>
</organism>
<evidence type="ECO:0000259" key="6">
    <source>
        <dbReference type="PROSITE" id="PS50011"/>
    </source>
</evidence>
<evidence type="ECO:0000256" key="2">
    <source>
        <dbReference type="ARBA" id="ARBA00022741"/>
    </source>
</evidence>
<dbReference type="GO" id="GO:0031349">
    <property type="term" value="P:positive regulation of defense response"/>
    <property type="evidence" value="ECO:0007669"/>
    <property type="project" value="UniProtKB-ARBA"/>
</dbReference>
<reference evidence="8" key="1">
    <citation type="journal article" date="2010" name="Nature">
        <title>The Amphimedon queenslandica genome and the evolution of animal complexity.</title>
        <authorList>
            <person name="Srivastava M."/>
            <person name="Simakov O."/>
            <person name="Chapman J."/>
            <person name="Fahey B."/>
            <person name="Gauthier M.E."/>
            <person name="Mitros T."/>
            <person name="Richards G.S."/>
            <person name="Conaco C."/>
            <person name="Dacre M."/>
            <person name="Hellsten U."/>
            <person name="Larroux C."/>
            <person name="Putnam N.H."/>
            <person name="Stanke M."/>
            <person name="Adamska M."/>
            <person name="Darling A."/>
            <person name="Degnan S.M."/>
            <person name="Oakley T.H."/>
            <person name="Plachetzki D.C."/>
            <person name="Zhai Y."/>
            <person name="Adamski M."/>
            <person name="Calcino A."/>
            <person name="Cummins S.F."/>
            <person name="Goodstein D.M."/>
            <person name="Harris C."/>
            <person name="Jackson D.J."/>
            <person name="Leys S.P."/>
            <person name="Shu S."/>
            <person name="Woodcroft B.J."/>
            <person name="Vervoort M."/>
            <person name="Kosik K.S."/>
            <person name="Manning G."/>
            <person name="Degnan B.M."/>
            <person name="Rokhsar D.S."/>
        </authorList>
    </citation>
    <scope>NUCLEOTIDE SEQUENCE [LARGE SCALE GENOMIC DNA]</scope>
</reference>
<feature type="compositionally biased region" description="Basic and acidic residues" evidence="5">
    <location>
        <begin position="273"/>
        <end position="284"/>
    </location>
</feature>
<dbReference type="GO" id="GO:0009893">
    <property type="term" value="P:positive regulation of metabolic process"/>
    <property type="evidence" value="ECO:0007669"/>
    <property type="project" value="UniProtKB-ARBA"/>
</dbReference>
<dbReference type="SUPFAM" id="SSF47986">
    <property type="entry name" value="DEATH domain"/>
    <property type="match status" value="1"/>
</dbReference>
<dbReference type="InterPro" id="IPR008271">
    <property type="entry name" value="Ser/Thr_kinase_AS"/>
</dbReference>
<dbReference type="Proteomes" id="UP000007879">
    <property type="component" value="Unassembled WGS sequence"/>
</dbReference>
<evidence type="ECO:0000256" key="5">
    <source>
        <dbReference type="SAM" id="MobiDB-lite"/>
    </source>
</evidence>
<keyword evidence="2 4" id="KW-0547">Nucleotide-binding</keyword>
<dbReference type="InterPro" id="IPR011029">
    <property type="entry name" value="DEATH-like_dom_sf"/>
</dbReference>
<evidence type="ECO:0000313" key="7">
    <source>
        <dbReference type="EnsemblMetazoa" id="Aqu2.1.43807_001"/>
    </source>
</evidence>
<dbReference type="GO" id="GO:0004674">
    <property type="term" value="F:protein serine/threonine kinase activity"/>
    <property type="evidence" value="ECO:0007669"/>
    <property type="project" value="UniProtKB-KW"/>
</dbReference>
<dbReference type="STRING" id="400682.A0A1X7VUM2"/>
<reference evidence="7" key="2">
    <citation type="submission" date="2017-05" db="UniProtKB">
        <authorList>
            <consortium name="EnsemblMetazoa"/>
        </authorList>
    </citation>
    <scope>IDENTIFICATION</scope>
</reference>
<feature type="compositionally biased region" description="Polar residues" evidence="5">
    <location>
        <begin position="161"/>
        <end position="170"/>
    </location>
</feature>
<feature type="region of interest" description="Disordered" evidence="5">
    <location>
        <begin position="324"/>
        <end position="373"/>
    </location>
</feature>
<feature type="compositionally biased region" description="Low complexity" evidence="5">
    <location>
        <begin position="221"/>
        <end position="232"/>
    </location>
</feature>
<evidence type="ECO:0000256" key="3">
    <source>
        <dbReference type="ARBA" id="ARBA00022840"/>
    </source>
</evidence>
<dbReference type="PROSITE" id="PS50011">
    <property type="entry name" value="PROTEIN_KINASE_DOM"/>
    <property type="match status" value="1"/>
</dbReference>
<dbReference type="GO" id="GO:1902533">
    <property type="term" value="P:positive regulation of intracellular signal transduction"/>
    <property type="evidence" value="ECO:0007669"/>
    <property type="project" value="UniProtKB-ARBA"/>
</dbReference>
<dbReference type="EnsemblMetazoa" id="Aqu2.1.43807_001">
    <property type="protein sequence ID" value="Aqu2.1.43807_001"/>
    <property type="gene ID" value="Aqu2.1.43807"/>
</dbReference>
<protein>
    <recommendedName>
        <fullName evidence="6">Protein kinase domain-containing protein</fullName>
    </recommendedName>
</protein>
<dbReference type="Gene3D" id="1.10.533.10">
    <property type="entry name" value="Death Domain, Fas"/>
    <property type="match status" value="1"/>
</dbReference>
<dbReference type="InterPro" id="IPR000719">
    <property type="entry name" value="Prot_kinase_dom"/>
</dbReference>
<evidence type="ECO:0000256" key="4">
    <source>
        <dbReference type="PROSITE-ProRule" id="PRU10141"/>
    </source>
</evidence>
<dbReference type="Gene3D" id="1.10.510.10">
    <property type="entry name" value="Transferase(Phosphotransferase) domain 1"/>
    <property type="match status" value="1"/>
</dbReference>
<keyword evidence="1" id="KW-0418">Kinase</keyword>
<feature type="region of interest" description="Disordered" evidence="5">
    <location>
        <begin position="294"/>
        <end position="313"/>
    </location>
</feature>
<sequence>MYRLQPAPPALMLSTAANTSPHGGPAKIRSVTLEQLPWSIVKKLTQLLDRTHPDHHNWSSLLSHAQVIGIKYTADEVANFQSVANRVAGSPSEAIINDFIVRCVTTDDLYLILKDMEHKRGMELLEEYVSLRLLPPNTKSSDSMRGGSAQGNGGGGEADQSRANGSNGLQYTYHPEVGPLPINVPNTVISTTVLRVPQDQQHDNHHMPSNQFLINAHHHSSSPASQYQSQSPGIQSPGCFFSPVGDTPTAQFSSPPPPPYSPLVHYPPSLDSSFHDSRAQRHYEGGGGVMMCSPQSHDGYHGTSPVFTPQTVPSPWCERQLDGIVSRPSNSSTSSSPTNCTPSPSLSSAPSSVPSSAPSSLPPPSSSSSSAAASNNDIKLSILRFSYADLSTATRIFTEGLVGHGAFGSVFRANIRGCGPYAIKKLHNRSEMQSEMEGTLFFEPLHQESFMLELQSLVKYKHRNVLSLIAISDDGPRPCLVYEYMENGSLADCLLGKKNVHLDWKLRLEIASQVADALNFLHRVNEPQSLIHGDVKSSNILLDRHLTPKLSDFGLARESLNRPTHVTTVSANSRVAMGTVAYMAPEFLRNSKPSSKTDVYAFGVVILELFTGQAADDPSRDIRTLVYHLQPLFNDPDKNREMVLHESDVRARWPQDTALGFFVIATFCLESKPKKRPPMDQVRDQITMLLDEAVIQQPMGELYISQQYT</sequence>
<dbReference type="Gene3D" id="3.30.200.20">
    <property type="entry name" value="Phosphorylase Kinase, domain 1"/>
    <property type="match status" value="1"/>
</dbReference>